<keyword evidence="1" id="KW-0687">Ribonucleoprotein</keyword>
<dbReference type="GO" id="GO:1990904">
    <property type="term" value="C:ribonucleoprotein complex"/>
    <property type="evidence" value="ECO:0007669"/>
    <property type="project" value="UniProtKB-UniRule"/>
</dbReference>
<protein>
    <submittedName>
        <fullName evidence="3">Ribosomal protein S5</fullName>
    </submittedName>
</protein>
<sequence>MYNNYYNIDYLKNLNFTYYKINNKIYKHIRKFNTPKKKYKNKYKLNLLNKFYSYTSTYISKYIYRELYKLKYLKSFIIFKNNQLYTIILDYKKIFIKKKQKKNIKYNIIIGSGKYKSWIGIGISKNTSYKKAYITAVIKSKKNIYNLNFKSNDYKIFKYKNYKFSLINKTPNIHNLNIYNNIIFLTGLKKLKLISYTNSSTKNILNSLLYNFN</sequence>
<dbReference type="AlphaFoldDB" id="A0A6M8NL08"/>
<dbReference type="GO" id="GO:0003735">
    <property type="term" value="F:structural constituent of ribosome"/>
    <property type="evidence" value="ECO:0007669"/>
    <property type="project" value="UniProtKB-UniRule"/>
</dbReference>
<feature type="domain" description="S5 DRBM" evidence="2">
    <location>
        <begin position="84"/>
        <end position="147"/>
    </location>
</feature>
<dbReference type="SUPFAM" id="SSF54768">
    <property type="entry name" value="dsRNA-binding domain-like"/>
    <property type="match status" value="1"/>
</dbReference>
<gene>
    <name evidence="3" type="primary">rps5</name>
</gene>
<organism evidence="3">
    <name type="scientific">Babesia gibsoni</name>
    <dbReference type="NCBI Taxonomy" id="33632"/>
    <lineage>
        <taxon>Eukaryota</taxon>
        <taxon>Sar</taxon>
        <taxon>Alveolata</taxon>
        <taxon>Apicomplexa</taxon>
        <taxon>Aconoidasida</taxon>
        <taxon>Piroplasmida</taxon>
        <taxon>Babesiidae</taxon>
        <taxon>Babesia</taxon>
    </lineage>
</organism>
<proteinExistence type="predicted"/>
<dbReference type="GO" id="GO:0003723">
    <property type="term" value="F:RNA binding"/>
    <property type="evidence" value="ECO:0007669"/>
    <property type="project" value="InterPro"/>
</dbReference>
<dbReference type="InterPro" id="IPR013810">
    <property type="entry name" value="Ribosomal_uS5_N"/>
</dbReference>
<name>A0A6M8NL08_BABGI</name>
<dbReference type="GO" id="GO:0005840">
    <property type="term" value="C:ribosome"/>
    <property type="evidence" value="ECO:0007669"/>
    <property type="project" value="UniProtKB-KW"/>
</dbReference>
<dbReference type="GO" id="GO:0006412">
    <property type="term" value="P:translation"/>
    <property type="evidence" value="ECO:0007669"/>
    <property type="project" value="InterPro"/>
</dbReference>
<dbReference type="EMBL" id="MN481613">
    <property type="protein sequence ID" value="QKG04101.1"/>
    <property type="molecule type" value="Genomic_DNA"/>
</dbReference>
<evidence type="ECO:0000313" key="3">
    <source>
        <dbReference type="EMBL" id="QKG04101.1"/>
    </source>
</evidence>
<keyword evidence="1 3" id="KW-0689">Ribosomal protein</keyword>
<evidence type="ECO:0000256" key="1">
    <source>
        <dbReference type="PROSITE-ProRule" id="PRU00268"/>
    </source>
</evidence>
<reference evidence="3" key="1">
    <citation type="journal article" date="2020" name="Parasit. Vectors">
        <title>Annotation and characterization of Babesia gibsoni apicoplast genome.</title>
        <authorList>
            <person name="Liu Q."/>
            <person name="Yu L."/>
            <person name="Jiang F."/>
            <person name="Li M."/>
            <person name="Zhan X."/>
            <person name="Huang Y."/>
            <person name="Wang S."/>
            <person name="Du X."/>
            <person name="He L."/>
            <person name="Zhao J."/>
        </authorList>
    </citation>
    <scope>NUCLEOTIDE SEQUENCE</scope>
    <source>
        <strain evidence="3">Wuhan</strain>
    </source>
</reference>
<accession>A0A6M8NL08</accession>
<evidence type="ECO:0000259" key="2">
    <source>
        <dbReference type="PROSITE" id="PS50881"/>
    </source>
</evidence>
<dbReference type="PROSITE" id="PS50881">
    <property type="entry name" value="S5_DSRBD"/>
    <property type="match status" value="1"/>
</dbReference>